<evidence type="ECO:0000313" key="3">
    <source>
        <dbReference type="Proteomes" id="UP001314170"/>
    </source>
</evidence>
<sequence>MEKAQVEAAMRILKEQKQLLQQHPTRQQNTLIPDDNMEDILVNLPVSCSLPGLVERADLDHNVEPKKLDWPFMESKSAFTYLKLYSCTDGILCMEWYDGKKVSMFLWNPRINKYKMLPILYSFEKRQPFIGSLEYVGFGYGSSINDFKVVRVFLQLFRFSPAPQFIMQELNVKSNVWRSVHEDAPYTIDIIPIKPVHKDGVLYFVAKRLTSISSRQISIILRFDLADESLQEVAMPPIVTWDGFDLPLFLEVLGGSLHLGYGMGLWVMKEEACWVKFLDFKGIFDKFMRPLCFTEAGALILTNLVPGKFHIYHTENDTCREFEVCRDASFRGVISYSDSLISPSYDD</sequence>
<feature type="domain" description="F-box associated beta-propeller type 3" evidence="1">
    <location>
        <begin position="78"/>
        <end position="276"/>
    </location>
</feature>
<dbReference type="InterPro" id="IPR017451">
    <property type="entry name" value="F-box-assoc_interact_dom"/>
</dbReference>
<gene>
    <name evidence="2" type="ORF">DCAF_LOCUS12127</name>
</gene>
<keyword evidence="3" id="KW-1185">Reference proteome</keyword>
<dbReference type="InterPro" id="IPR013187">
    <property type="entry name" value="F-box-assoc_dom_typ3"/>
</dbReference>
<name>A0AAV1RKY2_9ROSI</name>
<reference evidence="2 3" key="1">
    <citation type="submission" date="2024-01" db="EMBL/GenBank/DDBJ databases">
        <authorList>
            <person name="Waweru B."/>
        </authorList>
    </citation>
    <scope>NUCLEOTIDE SEQUENCE [LARGE SCALE GENOMIC DNA]</scope>
</reference>
<dbReference type="NCBIfam" id="TIGR01640">
    <property type="entry name" value="F_box_assoc_1"/>
    <property type="match status" value="1"/>
</dbReference>
<dbReference type="PANTHER" id="PTHR31672">
    <property type="entry name" value="BNACNNG10540D PROTEIN"/>
    <property type="match status" value="1"/>
</dbReference>
<comment type="caution">
    <text evidence="2">The sequence shown here is derived from an EMBL/GenBank/DDBJ whole genome shotgun (WGS) entry which is preliminary data.</text>
</comment>
<proteinExistence type="predicted"/>
<dbReference type="Proteomes" id="UP001314170">
    <property type="component" value="Unassembled WGS sequence"/>
</dbReference>
<evidence type="ECO:0000313" key="2">
    <source>
        <dbReference type="EMBL" id="CAK7337100.1"/>
    </source>
</evidence>
<accession>A0AAV1RKY2</accession>
<dbReference type="PANTHER" id="PTHR31672:SF13">
    <property type="entry name" value="F-BOX PROTEIN CPR30-LIKE"/>
    <property type="match status" value="1"/>
</dbReference>
<organism evidence="2 3">
    <name type="scientific">Dovyalis caffra</name>
    <dbReference type="NCBI Taxonomy" id="77055"/>
    <lineage>
        <taxon>Eukaryota</taxon>
        <taxon>Viridiplantae</taxon>
        <taxon>Streptophyta</taxon>
        <taxon>Embryophyta</taxon>
        <taxon>Tracheophyta</taxon>
        <taxon>Spermatophyta</taxon>
        <taxon>Magnoliopsida</taxon>
        <taxon>eudicotyledons</taxon>
        <taxon>Gunneridae</taxon>
        <taxon>Pentapetalae</taxon>
        <taxon>rosids</taxon>
        <taxon>fabids</taxon>
        <taxon>Malpighiales</taxon>
        <taxon>Salicaceae</taxon>
        <taxon>Flacourtieae</taxon>
        <taxon>Dovyalis</taxon>
    </lineage>
</organism>
<dbReference type="AlphaFoldDB" id="A0AAV1RKY2"/>
<dbReference type="EMBL" id="CAWUPB010001010">
    <property type="protein sequence ID" value="CAK7337100.1"/>
    <property type="molecule type" value="Genomic_DNA"/>
</dbReference>
<protein>
    <recommendedName>
        <fullName evidence="1">F-box associated beta-propeller type 3 domain-containing protein</fullName>
    </recommendedName>
</protein>
<evidence type="ECO:0000259" key="1">
    <source>
        <dbReference type="Pfam" id="PF08268"/>
    </source>
</evidence>
<dbReference type="InterPro" id="IPR050796">
    <property type="entry name" value="SCF_F-box_component"/>
</dbReference>
<dbReference type="Pfam" id="PF08268">
    <property type="entry name" value="FBA_3"/>
    <property type="match status" value="1"/>
</dbReference>